<comment type="caution">
    <text evidence="10">The sequence shown here is derived from an EMBL/GenBank/DDBJ whole genome shotgun (WGS) entry which is preliminary data.</text>
</comment>
<dbReference type="Pfam" id="PF03124">
    <property type="entry name" value="EXS"/>
    <property type="match status" value="1"/>
</dbReference>
<feature type="transmembrane region" description="Helical" evidence="7">
    <location>
        <begin position="450"/>
        <end position="469"/>
    </location>
</feature>
<dbReference type="PANTHER" id="PTHR10783:SF103">
    <property type="entry name" value="SOLUTE CARRIER FAMILY 53 MEMBER 1"/>
    <property type="match status" value="1"/>
</dbReference>
<evidence type="ECO:0000259" key="8">
    <source>
        <dbReference type="PROSITE" id="PS51380"/>
    </source>
</evidence>
<feature type="transmembrane region" description="Helical" evidence="7">
    <location>
        <begin position="416"/>
        <end position="435"/>
    </location>
</feature>
<feature type="domain" description="SPX" evidence="9">
    <location>
        <begin position="1"/>
        <end position="284"/>
    </location>
</feature>
<dbReference type="GO" id="GO:0005886">
    <property type="term" value="C:plasma membrane"/>
    <property type="evidence" value="ECO:0007669"/>
    <property type="project" value="TreeGrafter"/>
</dbReference>
<feature type="transmembrane region" description="Helical" evidence="7">
    <location>
        <begin position="590"/>
        <end position="609"/>
    </location>
</feature>
<dbReference type="InterPro" id="IPR004331">
    <property type="entry name" value="SPX_dom"/>
</dbReference>
<protein>
    <recommendedName>
        <fullName evidence="12">Xenotropic and polytropic retrovirus receptor 1</fullName>
    </recommendedName>
</protein>
<comment type="similarity">
    <text evidence="2">Belongs to the SYG1 (TC 2.A.94) family.</text>
</comment>
<evidence type="ECO:0000256" key="4">
    <source>
        <dbReference type="ARBA" id="ARBA00022989"/>
    </source>
</evidence>
<dbReference type="AlphaFoldDB" id="A0A367KAF1"/>
<evidence type="ECO:0000313" key="11">
    <source>
        <dbReference type="Proteomes" id="UP000253551"/>
    </source>
</evidence>
<dbReference type="PROSITE" id="PS51380">
    <property type="entry name" value="EXS"/>
    <property type="match status" value="1"/>
</dbReference>
<evidence type="ECO:0000259" key="9">
    <source>
        <dbReference type="PROSITE" id="PS51382"/>
    </source>
</evidence>
<feature type="transmembrane region" description="Helical" evidence="7">
    <location>
        <begin position="331"/>
        <end position="350"/>
    </location>
</feature>
<comment type="subcellular location">
    <subcellularLocation>
        <location evidence="1">Membrane</location>
        <topology evidence="1">Multi-pass membrane protein</topology>
    </subcellularLocation>
</comment>
<feature type="compositionally biased region" description="Acidic residues" evidence="6">
    <location>
        <begin position="800"/>
        <end position="816"/>
    </location>
</feature>
<dbReference type="Pfam" id="PF03105">
    <property type="entry name" value="SPX"/>
    <property type="match status" value="2"/>
</dbReference>
<evidence type="ECO:0000313" key="10">
    <source>
        <dbReference type="EMBL" id="RCH99223.1"/>
    </source>
</evidence>
<proteinExistence type="inferred from homology"/>
<keyword evidence="11" id="KW-1185">Reference proteome</keyword>
<evidence type="ECO:0000256" key="2">
    <source>
        <dbReference type="ARBA" id="ARBA00009665"/>
    </source>
</evidence>
<dbReference type="GO" id="GO:0005794">
    <property type="term" value="C:Golgi apparatus"/>
    <property type="evidence" value="ECO:0007669"/>
    <property type="project" value="TreeGrafter"/>
</dbReference>
<evidence type="ECO:0000256" key="6">
    <source>
        <dbReference type="SAM" id="MobiDB-lite"/>
    </source>
</evidence>
<feature type="transmembrane region" description="Helical" evidence="7">
    <location>
        <begin position="651"/>
        <end position="677"/>
    </location>
</feature>
<evidence type="ECO:0000256" key="1">
    <source>
        <dbReference type="ARBA" id="ARBA00004141"/>
    </source>
</evidence>
<name>A0A367KAF1_RHIST</name>
<dbReference type="PROSITE" id="PS51382">
    <property type="entry name" value="SPX"/>
    <property type="match status" value="1"/>
</dbReference>
<feature type="transmembrane region" description="Helical" evidence="7">
    <location>
        <begin position="370"/>
        <end position="395"/>
    </location>
</feature>
<evidence type="ECO:0000256" key="7">
    <source>
        <dbReference type="SAM" id="Phobius"/>
    </source>
</evidence>
<feature type="transmembrane region" description="Helical" evidence="7">
    <location>
        <begin position="533"/>
        <end position="550"/>
    </location>
</feature>
<dbReference type="EMBL" id="PJQM01001972">
    <property type="protein sequence ID" value="RCH99223.1"/>
    <property type="molecule type" value="Genomic_DNA"/>
</dbReference>
<evidence type="ECO:0000256" key="3">
    <source>
        <dbReference type="ARBA" id="ARBA00022692"/>
    </source>
</evidence>
<keyword evidence="5 7" id="KW-0472">Membrane</keyword>
<dbReference type="STRING" id="4846.A0A367KAF1"/>
<dbReference type="OrthoDB" id="9970435at2759"/>
<keyword evidence="3 7" id="KW-0812">Transmembrane</keyword>
<evidence type="ECO:0000256" key="5">
    <source>
        <dbReference type="ARBA" id="ARBA00023136"/>
    </source>
</evidence>
<sequence length="816" mass="95468">MKFAKRLESQSVPEWRKAYINYKNLKKRLKAIEKYHRQHKDQEYNGLDLVVNAMESLNPSIPGNVKYTTPTRTQSSTLENRYIGQARNIVSHQSVEGISTLADTELGRIPSLKAKDHHTVFILDEVLKHVSEPERYFFISLDQDLETISVFYDSKEKEAEAKYEALEMQMRIVKGFASQLSHVESSDDTHHADHGFHFNQWFRRDSTNSTLPHMSDLPPSVRYNGAHHLNYNLARSRLKKATTEFYRSLELLKSYKILNETGFEKILKKFDKTAGWKASKLYTQKMNEYHWIKSQRIDEILNDTEEFASGHRRKGMSKLRTPEKDEHYTPAAWRIGFYIGLTTALFARVIQLALDTNAQEYVPNMYFSLQVYACFFLPILFCLGFALNTLVWTRCQINYKFIFEFDPRNNLDYHEFAELPSLMLLLLSFIMYIDFSQTFAPSVPSELCPLIFFVLSTAIMTCPFPILYYSSRRWLCNTLGRIVFSYCFPVEFRDFFIADELNSLAYSFWTISYFFCAYVYHWLDFSDNCPVKLFWFTPFLASLPPWWRFLQCLRRYKDSNEKVHLVNGLKYVTSISAALATGYRRMHHTLAIEIFWITCCTISSIYTSVWDIKMDWGLLQPKSKNFLLRDDVVFYKWTYYLATPINVALRFAWILNMVALPLSSDMIGFVTAVMEIYRRIQWNFFRLENEHINNCGNYRAIKEIPLPFAFSETNKVSEDQEEGRIQLPTETYENDMSAITAPDPIGSFYGRRDFENKQDLDEKHPEVDLSKSLNHRASKVGFVLESIRSRTLGESGPEGNELDGDDDDDDDDDESD</sequence>
<feature type="transmembrane region" description="Helical" evidence="7">
    <location>
        <begin position="503"/>
        <end position="521"/>
    </location>
</feature>
<dbReference type="CDD" id="cd14475">
    <property type="entry name" value="SPX_SYG1_like"/>
    <property type="match status" value="1"/>
</dbReference>
<evidence type="ECO:0008006" key="12">
    <source>
        <dbReference type="Google" id="ProtNLM"/>
    </source>
</evidence>
<feature type="region of interest" description="Disordered" evidence="6">
    <location>
        <begin position="787"/>
        <end position="816"/>
    </location>
</feature>
<gene>
    <name evidence="10" type="ORF">CU098_002031</name>
</gene>
<reference evidence="10 11" key="1">
    <citation type="journal article" date="2018" name="G3 (Bethesda)">
        <title>Phylogenetic and Phylogenomic Definition of Rhizopus Species.</title>
        <authorList>
            <person name="Gryganskyi A.P."/>
            <person name="Golan J."/>
            <person name="Dolatabadi S."/>
            <person name="Mondo S."/>
            <person name="Robb S."/>
            <person name="Idnurm A."/>
            <person name="Muszewska A."/>
            <person name="Steczkiewicz K."/>
            <person name="Masonjones S."/>
            <person name="Liao H.L."/>
            <person name="Gajdeczka M.T."/>
            <person name="Anike F."/>
            <person name="Vuek A."/>
            <person name="Anishchenko I.M."/>
            <person name="Voigt K."/>
            <person name="de Hoog G.S."/>
            <person name="Smith M.E."/>
            <person name="Heitman J."/>
            <person name="Vilgalys R."/>
            <person name="Stajich J.E."/>
        </authorList>
    </citation>
    <scope>NUCLEOTIDE SEQUENCE [LARGE SCALE GENOMIC DNA]</scope>
    <source>
        <strain evidence="10 11">LSU 92-RS-03</strain>
    </source>
</reference>
<accession>A0A367KAF1</accession>
<organism evidence="10 11">
    <name type="scientific">Rhizopus stolonifer</name>
    <name type="common">Rhizopus nigricans</name>
    <dbReference type="NCBI Taxonomy" id="4846"/>
    <lineage>
        <taxon>Eukaryota</taxon>
        <taxon>Fungi</taxon>
        <taxon>Fungi incertae sedis</taxon>
        <taxon>Mucoromycota</taxon>
        <taxon>Mucoromycotina</taxon>
        <taxon>Mucoromycetes</taxon>
        <taxon>Mucorales</taxon>
        <taxon>Mucorineae</taxon>
        <taxon>Rhizopodaceae</taxon>
        <taxon>Rhizopus</taxon>
    </lineage>
</organism>
<dbReference type="Proteomes" id="UP000253551">
    <property type="component" value="Unassembled WGS sequence"/>
</dbReference>
<dbReference type="GO" id="GO:0000822">
    <property type="term" value="F:inositol hexakisphosphate binding"/>
    <property type="evidence" value="ECO:0007669"/>
    <property type="project" value="TreeGrafter"/>
</dbReference>
<dbReference type="GO" id="GO:0006817">
    <property type="term" value="P:phosphate ion transport"/>
    <property type="evidence" value="ECO:0007669"/>
    <property type="project" value="TreeGrafter"/>
</dbReference>
<keyword evidence="4 7" id="KW-1133">Transmembrane helix</keyword>
<feature type="domain" description="EXS" evidence="8">
    <location>
        <begin position="528"/>
        <end position="718"/>
    </location>
</feature>
<dbReference type="PANTHER" id="PTHR10783">
    <property type="entry name" value="XENOTROPIC AND POLYTROPIC RETROVIRUS RECEPTOR 1-RELATED"/>
    <property type="match status" value="1"/>
</dbReference>
<dbReference type="GO" id="GO:0016036">
    <property type="term" value="P:cellular response to phosphate starvation"/>
    <property type="evidence" value="ECO:0007669"/>
    <property type="project" value="TreeGrafter"/>
</dbReference>
<dbReference type="InterPro" id="IPR004342">
    <property type="entry name" value="EXS_C"/>
</dbReference>